<dbReference type="Pfam" id="PF07179">
    <property type="entry name" value="SseB"/>
    <property type="match status" value="1"/>
</dbReference>
<dbReference type="InterPro" id="IPR027945">
    <property type="entry name" value="SseB_C"/>
</dbReference>
<evidence type="ECO:0000313" key="3">
    <source>
        <dbReference type="EMBL" id="TDW20619.1"/>
    </source>
</evidence>
<dbReference type="Pfam" id="PF14581">
    <property type="entry name" value="SseB_C"/>
    <property type="match status" value="1"/>
</dbReference>
<dbReference type="Proteomes" id="UP000294743">
    <property type="component" value="Unassembled WGS sequence"/>
</dbReference>
<comment type="caution">
    <text evidence="3">The sequence shown here is derived from an EMBL/GenBank/DDBJ whole genome shotgun (WGS) entry which is preliminary data.</text>
</comment>
<reference evidence="3 4" key="1">
    <citation type="submission" date="2019-03" db="EMBL/GenBank/DDBJ databases">
        <title>Genomic Encyclopedia of Type Strains, Phase IV (KMG-IV): sequencing the most valuable type-strain genomes for metagenomic binning, comparative biology and taxonomic classification.</title>
        <authorList>
            <person name="Goeker M."/>
        </authorList>
    </citation>
    <scope>NUCLEOTIDE SEQUENCE [LARGE SCALE GENOMIC DNA]</scope>
    <source>
        <strain evidence="3 4">DSM 28867</strain>
    </source>
</reference>
<evidence type="ECO:0000313" key="4">
    <source>
        <dbReference type="Proteomes" id="UP000294743"/>
    </source>
</evidence>
<accession>A0A4R7ZRP9</accession>
<dbReference type="AlphaFoldDB" id="A0A4R7ZRP9"/>
<gene>
    <name evidence="3" type="ORF">EDD63_11132</name>
</gene>
<dbReference type="EMBL" id="SODD01000011">
    <property type="protein sequence ID" value="TDW20619.1"/>
    <property type="molecule type" value="Genomic_DNA"/>
</dbReference>
<evidence type="ECO:0000259" key="1">
    <source>
        <dbReference type="Pfam" id="PF07179"/>
    </source>
</evidence>
<evidence type="ECO:0000259" key="2">
    <source>
        <dbReference type="Pfam" id="PF14581"/>
    </source>
</evidence>
<proteinExistence type="predicted"/>
<dbReference type="RefSeq" id="WP_134168990.1">
    <property type="nucleotide sequence ID" value="NZ_SODD01000011.1"/>
</dbReference>
<name>A0A4R7ZRP9_9FIRM</name>
<organism evidence="3 4">
    <name type="scientific">Breznakia blatticola</name>
    <dbReference type="NCBI Taxonomy" id="1754012"/>
    <lineage>
        <taxon>Bacteria</taxon>
        <taxon>Bacillati</taxon>
        <taxon>Bacillota</taxon>
        <taxon>Erysipelotrichia</taxon>
        <taxon>Erysipelotrichales</taxon>
        <taxon>Erysipelotrichaceae</taxon>
        <taxon>Breznakia</taxon>
    </lineage>
</organism>
<dbReference type="OrthoDB" id="1639333at2"/>
<keyword evidence="4" id="KW-1185">Reference proteome</keyword>
<protein>
    <submittedName>
        <fullName evidence="3">Type III secretion system (T3SS) SseB-like protein</fullName>
    </submittedName>
</protein>
<feature type="domain" description="SseB protein N-terminal" evidence="1">
    <location>
        <begin position="17"/>
        <end position="141"/>
    </location>
</feature>
<sequence>MREDYDVNKPVVNPKLVACMKQLKEQPTKENELAFFQELEQAIFLVPVKLDAKTREQDGNQTVLEKGSTISFVGITNANNEYYLPYFTDWNELGKWLKQEGQQTLMVSFEDGKSLVVKNEAYAGLVINPFTENFLFTRDMLSGAKKVVVEKETSVQIGIPAKYPTKLIDAVKELLPTLKSVSSAYLLYMMKDGEGSYLMVVDTTQKEVDFPKIGRLAPQYLDKGEFLDMVELQSDFGQSAVKSYEPFYKKKKSWFRR</sequence>
<dbReference type="InterPro" id="IPR009839">
    <property type="entry name" value="SseB_N"/>
</dbReference>
<feature type="domain" description="SseB protein C-terminal" evidence="2">
    <location>
        <begin position="149"/>
        <end position="250"/>
    </location>
</feature>